<reference evidence="3 4" key="1">
    <citation type="submission" date="2019-09" db="EMBL/GenBank/DDBJ databases">
        <title>A chromosome-level genome assembly of the Chinese tupelo Nyssa sinensis.</title>
        <authorList>
            <person name="Yang X."/>
            <person name="Kang M."/>
            <person name="Yang Y."/>
            <person name="Xiong H."/>
            <person name="Wang M."/>
            <person name="Zhang Z."/>
            <person name="Wang Z."/>
            <person name="Wu H."/>
            <person name="Ma T."/>
            <person name="Liu J."/>
            <person name="Xi Z."/>
        </authorList>
    </citation>
    <scope>NUCLEOTIDE SEQUENCE [LARGE SCALE GENOMIC DNA]</scope>
    <source>
        <strain evidence="3">J267</strain>
        <tissue evidence="3">Leaf</tissue>
    </source>
</reference>
<dbReference type="AlphaFoldDB" id="A0A5J5ARF7"/>
<feature type="region of interest" description="Disordered" evidence="1">
    <location>
        <begin position="61"/>
        <end position="84"/>
    </location>
</feature>
<dbReference type="PANTHER" id="PTHR34467:SF1">
    <property type="entry name" value="OS05G0542300 PROTEIN"/>
    <property type="match status" value="1"/>
</dbReference>
<keyword evidence="4" id="KW-1185">Reference proteome</keyword>
<accession>A0A5J5ARF7</accession>
<protein>
    <submittedName>
        <fullName evidence="3">Uncharacterized protein</fullName>
    </submittedName>
</protein>
<dbReference type="EMBL" id="CM018041">
    <property type="protein sequence ID" value="KAA8533583.1"/>
    <property type="molecule type" value="Genomic_DNA"/>
</dbReference>
<evidence type="ECO:0000313" key="3">
    <source>
        <dbReference type="EMBL" id="KAA8533583.1"/>
    </source>
</evidence>
<evidence type="ECO:0000256" key="2">
    <source>
        <dbReference type="SAM" id="SignalP"/>
    </source>
</evidence>
<evidence type="ECO:0000256" key="1">
    <source>
        <dbReference type="SAM" id="MobiDB-lite"/>
    </source>
</evidence>
<keyword evidence="2" id="KW-0732">Signal</keyword>
<dbReference type="Proteomes" id="UP000325577">
    <property type="component" value="Linkage Group LG18"/>
</dbReference>
<gene>
    <name evidence="3" type="ORF">F0562_030983</name>
</gene>
<evidence type="ECO:0000313" key="4">
    <source>
        <dbReference type="Proteomes" id="UP000325577"/>
    </source>
</evidence>
<dbReference type="PANTHER" id="PTHR34467">
    <property type="entry name" value="TRANSMEMBRANE PROTEIN"/>
    <property type="match status" value="1"/>
</dbReference>
<organism evidence="3 4">
    <name type="scientific">Nyssa sinensis</name>
    <dbReference type="NCBI Taxonomy" id="561372"/>
    <lineage>
        <taxon>Eukaryota</taxon>
        <taxon>Viridiplantae</taxon>
        <taxon>Streptophyta</taxon>
        <taxon>Embryophyta</taxon>
        <taxon>Tracheophyta</taxon>
        <taxon>Spermatophyta</taxon>
        <taxon>Magnoliopsida</taxon>
        <taxon>eudicotyledons</taxon>
        <taxon>Gunneridae</taxon>
        <taxon>Pentapetalae</taxon>
        <taxon>asterids</taxon>
        <taxon>Cornales</taxon>
        <taxon>Nyssaceae</taxon>
        <taxon>Nyssa</taxon>
    </lineage>
</organism>
<feature type="signal peptide" evidence="2">
    <location>
        <begin position="1"/>
        <end position="24"/>
    </location>
</feature>
<feature type="chain" id="PRO_5023916776" evidence="2">
    <location>
        <begin position="25"/>
        <end position="84"/>
    </location>
</feature>
<proteinExistence type="predicted"/>
<dbReference type="OrthoDB" id="1681778at2759"/>
<name>A0A5J5ARF7_9ASTE</name>
<sequence>MALKIKTSLLVLLLLHIFLSSGIAEGFSDSMNHIYSVHKDGFPMNSRKLLVLDRMLDYDYAGPNPKHDPSPRKGKPGGGNGRNA</sequence>